<protein>
    <submittedName>
        <fullName evidence="2">Uncharacterized protein</fullName>
    </submittedName>
</protein>
<name>X7Z3F9_MYCXE</name>
<sequence length="45" mass="4787">MTSHKPADADFFSFISASLASVADRHGRSADAAEHANQPGQLFAR</sequence>
<feature type="region of interest" description="Disordered" evidence="1">
    <location>
        <begin position="26"/>
        <end position="45"/>
    </location>
</feature>
<comment type="caution">
    <text evidence="2">The sequence shown here is derived from an EMBL/GenBank/DDBJ whole genome shotgun (WGS) entry which is preliminary data.</text>
</comment>
<accession>X7Z3F9</accession>
<gene>
    <name evidence="2" type="ORF">I553_7127</name>
</gene>
<evidence type="ECO:0000313" key="2">
    <source>
        <dbReference type="EMBL" id="EUA14007.1"/>
    </source>
</evidence>
<dbReference type="AlphaFoldDB" id="X7Z3F9"/>
<organism evidence="2">
    <name type="scientific">Mycobacterium xenopi 4042</name>
    <dbReference type="NCBI Taxonomy" id="1299334"/>
    <lineage>
        <taxon>Bacteria</taxon>
        <taxon>Bacillati</taxon>
        <taxon>Actinomycetota</taxon>
        <taxon>Actinomycetes</taxon>
        <taxon>Mycobacteriales</taxon>
        <taxon>Mycobacteriaceae</taxon>
        <taxon>Mycobacterium</taxon>
    </lineage>
</organism>
<proteinExistence type="predicted"/>
<dbReference type="EMBL" id="JAOB01000081">
    <property type="protein sequence ID" value="EUA14007.1"/>
    <property type="molecule type" value="Genomic_DNA"/>
</dbReference>
<reference evidence="2" key="1">
    <citation type="submission" date="2014-01" db="EMBL/GenBank/DDBJ databases">
        <authorList>
            <person name="Brown-Elliot B."/>
            <person name="Wallace R."/>
            <person name="Lenaerts A."/>
            <person name="Ordway D."/>
            <person name="DeGroote M.A."/>
            <person name="Parker T."/>
            <person name="Sizemore C."/>
            <person name="Tallon L.J."/>
            <person name="Sadzewicz L.K."/>
            <person name="Sengamalay N."/>
            <person name="Fraser C.M."/>
            <person name="Hine E."/>
            <person name="Shefchek K.A."/>
            <person name="Das S.P."/>
            <person name="Tettelin H."/>
        </authorList>
    </citation>
    <scope>NUCLEOTIDE SEQUENCE [LARGE SCALE GENOMIC DNA]</scope>
    <source>
        <strain evidence="2">4042</strain>
    </source>
</reference>
<evidence type="ECO:0000256" key="1">
    <source>
        <dbReference type="SAM" id="MobiDB-lite"/>
    </source>
</evidence>